<dbReference type="InterPro" id="IPR029017">
    <property type="entry name" value="Enolase-like_N"/>
</dbReference>
<dbReference type="Gene3D" id="3.20.20.120">
    <property type="entry name" value="Enolase-like C-terminal domain"/>
    <property type="match status" value="1"/>
</dbReference>
<organism evidence="3 4">
    <name type="scientific">Bordetella genomosp. 8</name>
    <dbReference type="NCBI Taxonomy" id="1416806"/>
    <lineage>
        <taxon>Bacteria</taxon>
        <taxon>Pseudomonadati</taxon>
        <taxon>Pseudomonadota</taxon>
        <taxon>Betaproteobacteria</taxon>
        <taxon>Burkholderiales</taxon>
        <taxon>Alcaligenaceae</taxon>
        <taxon>Bordetella</taxon>
    </lineage>
</organism>
<name>A0A1W6YN65_9BORD</name>
<dbReference type="SMART" id="SM00922">
    <property type="entry name" value="MR_MLE"/>
    <property type="match status" value="1"/>
</dbReference>
<dbReference type="PROSITE" id="PS00909">
    <property type="entry name" value="MR_MLE_2"/>
    <property type="match status" value="1"/>
</dbReference>
<keyword evidence="4" id="KW-1185">Reference proteome</keyword>
<dbReference type="InterPro" id="IPR029065">
    <property type="entry name" value="Enolase_C-like"/>
</dbReference>
<dbReference type="InterPro" id="IPR036849">
    <property type="entry name" value="Enolase-like_C_sf"/>
</dbReference>
<evidence type="ECO:0000313" key="4">
    <source>
        <dbReference type="Proteomes" id="UP000194151"/>
    </source>
</evidence>
<dbReference type="STRING" id="1416806.CAL12_15010"/>
<proteinExistence type="predicted"/>
<accession>A0A1W6YN65</accession>
<sequence length="380" mass="40682">MTIENIECHVFRAPIATPVRAAVGSFSNRPAVFLRVAAADGAWGWGEVFCNFPPVGAEHRARLARDMVAPMLIGMPSDDPTGVWRGLGDRLRRIAIQAGEPGPFAQIAGAVDQALWDMRARRAGQPLWRTLAAAAGSADTADGRVLPYASGIGPDKVADTAMAKQAEGYAAFKFKVGFEPARDLANFREIRDALGPGARIMVDANQAWDPEVAAERLAALEAFAPYWVEEPMAADESLPDWRRLARGTPLALAAGENLRGQAEFEAAIDNGHLRFVQPDVGKWGGISGCMAVARYARIAGLTFCPHWLGGGIGLAASMHLRAALGPEGMVEVDANPNPLREAVWTLSQATNKDGWITLPNAPGIGIEPDLAALERYRVAY</sequence>
<dbReference type="Pfam" id="PF13378">
    <property type="entry name" value="MR_MLE_C"/>
    <property type="match status" value="1"/>
</dbReference>
<evidence type="ECO:0000256" key="1">
    <source>
        <dbReference type="ARBA" id="ARBA00023239"/>
    </source>
</evidence>
<reference evidence="3 4" key="1">
    <citation type="submission" date="2017-05" db="EMBL/GenBank/DDBJ databases">
        <title>Complete and WGS of Bordetella genogroups.</title>
        <authorList>
            <person name="Spilker T."/>
            <person name="LiPuma J."/>
        </authorList>
    </citation>
    <scope>NUCLEOTIDE SEQUENCE [LARGE SCALE GENOMIC DNA]</scope>
    <source>
        <strain evidence="3 4">AU19157</strain>
    </source>
</reference>
<dbReference type="GO" id="GO:0016829">
    <property type="term" value="F:lyase activity"/>
    <property type="evidence" value="ECO:0007669"/>
    <property type="project" value="UniProtKB-KW"/>
</dbReference>
<dbReference type="OrthoDB" id="8609034at2"/>
<dbReference type="SUPFAM" id="SSF54826">
    <property type="entry name" value="Enolase N-terminal domain-like"/>
    <property type="match status" value="1"/>
</dbReference>
<evidence type="ECO:0000259" key="2">
    <source>
        <dbReference type="SMART" id="SM00922"/>
    </source>
</evidence>
<dbReference type="InterPro" id="IPR018110">
    <property type="entry name" value="Mandel_Rmase/mucon_lact_enz_CS"/>
</dbReference>
<dbReference type="RefSeq" id="WP_086065256.1">
    <property type="nucleotide sequence ID" value="NZ_CP021108.1"/>
</dbReference>
<dbReference type="GO" id="GO:0009063">
    <property type="term" value="P:amino acid catabolic process"/>
    <property type="evidence" value="ECO:0007669"/>
    <property type="project" value="InterPro"/>
</dbReference>
<dbReference type="PANTHER" id="PTHR48080:SF2">
    <property type="entry name" value="D-GALACTONATE DEHYDRATASE"/>
    <property type="match status" value="1"/>
</dbReference>
<dbReference type="KEGG" id="bgv:CAL12_15010"/>
<keyword evidence="1" id="KW-0456">Lyase</keyword>
<dbReference type="SFLD" id="SFLDS00001">
    <property type="entry name" value="Enolase"/>
    <property type="match status" value="1"/>
</dbReference>
<dbReference type="Gene3D" id="3.30.390.10">
    <property type="entry name" value="Enolase-like, N-terminal domain"/>
    <property type="match status" value="1"/>
</dbReference>
<dbReference type="PANTHER" id="PTHR48080">
    <property type="entry name" value="D-GALACTONATE DEHYDRATASE-RELATED"/>
    <property type="match status" value="1"/>
</dbReference>
<dbReference type="InterPro" id="IPR034593">
    <property type="entry name" value="DgoD-like"/>
</dbReference>
<dbReference type="AlphaFoldDB" id="A0A1W6YN65"/>
<dbReference type="InterPro" id="IPR013341">
    <property type="entry name" value="Mandelate_racemase_N_dom"/>
</dbReference>
<feature type="domain" description="Mandelate racemase/muconate lactonizing enzyme C-terminal" evidence="2">
    <location>
        <begin position="154"/>
        <end position="251"/>
    </location>
</feature>
<dbReference type="SFLD" id="SFLDG00179">
    <property type="entry name" value="mandelate_racemase"/>
    <property type="match status" value="1"/>
</dbReference>
<gene>
    <name evidence="3" type="ORF">CAL12_15010</name>
</gene>
<dbReference type="Pfam" id="PF02746">
    <property type="entry name" value="MR_MLE_N"/>
    <property type="match status" value="1"/>
</dbReference>
<evidence type="ECO:0000313" key="3">
    <source>
        <dbReference type="EMBL" id="ARP81993.1"/>
    </source>
</evidence>
<protein>
    <recommendedName>
        <fullName evidence="2">Mandelate racemase/muconate lactonizing enzyme C-terminal domain-containing protein</fullName>
    </recommendedName>
</protein>
<dbReference type="EMBL" id="CP021108">
    <property type="protein sequence ID" value="ARP81993.1"/>
    <property type="molecule type" value="Genomic_DNA"/>
</dbReference>
<dbReference type="SUPFAM" id="SSF51604">
    <property type="entry name" value="Enolase C-terminal domain-like"/>
    <property type="match status" value="1"/>
</dbReference>
<dbReference type="Proteomes" id="UP000194151">
    <property type="component" value="Chromosome"/>
</dbReference>
<dbReference type="CDD" id="cd03316">
    <property type="entry name" value="MR_like"/>
    <property type="match status" value="1"/>
</dbReference>
<dbReference type="InterPro" id="IPR013342">
    <property type="entry name" value="Mandelate_racemase_C"/>
</dbReference>